<reference evidence="2 3" key="1">
    <citation type="submission" date="2017-02" db="EMBL/GenBank/DDBJ databases">
        <authorList>
            <person name="Peterson S.W."/>
        </authorList>
    </citation>
    <scope>NUCLEOTIDE SEQUENCE [LARGE SCALE GENOMIC DNA]</scope>
    <source>
        <strain evidence="2 3">ATCC 27749</strain>
    </source>
</reference>
<dbReference type="OrthoDB" id="1856222at2"/>
<keyword evidence="3" id="KW-1185">Reference proteome</keyword>
<evidence type="ECO:0000313" key="2">
    <source>
        <dbReference type="EMBL" id="SKA96544.1"/>
    </source>
</evidence>
<dbReference type="GO" id="GO:0006352">
    <property type="term" value="P:DNA-templated transcription initiation"/>
    <property type="evidence" value="ECO:0007669"/>
    <property type="project" value="InterPro"/>
</dbReference>
<proteinExistence type="predicted"/>
<accession>A0A1T4Y3Y8</accession>
<evidence type="ECO:0000313" key="3">
    <source>
        <dbReference type="Proteomes" id="UP000190286"/>
    </source>
</evidence>
<sequence length="62" mass="7304">MTFMELLLSAKLGSTSAFEELFARYKNLLRKYSVVNGVFDEDLYQEQCVLFVRCIEIFDVNR</sequence>
<dbReference type="AlphaFoldDB" id="A0A1T4Y3Y8"/>
<protein>
    <recommendedName>
        <fullName evidence="1">Helix-turn-helix conjugative transposon-like domain-containing protein</fullName>
    </recommendedName>
</protein>
<evidence type="ECO:0000259" key="1">
    <source>
        <dbReference type="Pfam" id="PF12645"/>
    </source>
</evidence>
<dbReference type="Proteomes" id="UP000190286">
    <property type="component" value="Unassembled WGS sequence"/>
</dbReference>
<dbReference type="GO" id="GO:0003700">
    <property type="term" value="F:DNA-binding transcription factor activity"/>
    <property type="evidence" value="ECO:0007669"/>
    <property type="project" value="InterPro"/>
</dbReference>
<gene>
    <name evidence="2" type="ORF">SAMN02745178_02716</name>
</gene>
<dbReference type="EMBL" id="FUYF01000033">
    <property type="protein sequence ID" value="SKA96544.1"/>
    <property type="molecule type" value="Genomic_DNA"/>
</dbReference>
<dbReference type="RefSeq" id="WP_078785512.1">
    <property type="nucleotide sequence ID" value="NZ_JAXXKS010000101.1"/>
</dbReference>
<dbReference type="SUPFAM" id="SSF88946">
    <property type="entry name" value="Sigma2 domain of RNA polymerase sigma factors"/>
    <property type="match status" value="1"/>
</dbReference>
<name>A0A1T4Y3Y8_9FIRM</name>
<feature type="domain" description="Helix-turn-helix conjugative transposon-like" evidence="1">
    <location>
        <begin position="5"/>
        <end position="59"/>
    </location>
</feature>
<organism evidence="2 3">
    <name type="scientific">Gemmiger formicilis</name>
    <dbReference type="NCBI Taxonomy" id="745368"/>
    <lineage>
        <taxon>Bacteria</taxon>
        <taxon>Bacillati</taxon>
        <taxon>Bacillota</taxon>
        <taxon>Clostridia</taxon>
        <taxon>Eubacteriales</taxon>
        <taxon>Gemmiger</taxon>
    </lineage>
</organism>
<dbReference type="InterPro" id="IPR024760">
    <property type="entry name" value="HTH_dom_conjug_TS-like"/>
</dbReference>
<dbReference type="InterPro" id="IPR013325">
    <property type="entry name" value="RNA_pol_sigma_r2"/>
</dbReference>
<dbReference type="Pfam" id="PF12645">
    <property type="entry name" value="HTH_16"/>
    <property type="match status" value="1"/>
</dbReference>